<protein>
    <recommendedName>
        <fullName evidence="3">Glycine zipper family protein</fullName>
    </recommendedName>
</protein>
<name>A0ABY4G1T2_9BACT</name>
<accession>A0ABY4G1T2</accession>
<keyword evidence="2" id="KW-1185">Reference proteome</keyword>
<organism evidence="1 2">
    <name type="scientific">Hymenobacter volaticus</name>
    <dbReference type="NCBI Taxonomy" id="2932254"/>
    <lineage>
        <taxon>Bacteria</taxon>
        <taxon>Pseudomonadati</taxon>
        <taxon>Bacteroidota</taxon>
        <taxon>Cytophagia</taxon>
        <taxon>Cytophagales</taxon>
        <taxon>Hymenobacteraceae</taxon>
        <taxon>Hymenobacter</taxon>
    </lineage>
</organism>
<dbReference type="EMBL" id="CP095061">
    <property type="protein sequence ID" value="UOQ64830.1"/>
    <property type="molecule type" value="Genomic_DNA"/>
</dbReference>
<gene>
    <name evidence="1" type="ORF">MUN86_14795</name>
</gene>
<evidence type="ECO:0008006" key="3">
    <source>
        <dbReference type="Google" id="ProtNLM"/>
    </source>
</evidence>
<evidence type="ECO:0000313" key="1">
    <source>
        <dbReference type="EMBL" id="UOQ64830.1"/>
    </source>
</evidence>
<sequence length="179" mass="19522">MQNKIKDKSILDLAKEININPKFLTLIELLFYNATPIDESTSNSAVNSLTFAKRTLRFLEEKLTENDTSESERRDIGIIATVSHASIEYGLSVLKDEGQKNRHEFIYSLANEEKISPNEHSINFRWPWKADAEGALVGLISGSIGGLTSGIVVGALLGAVGGSISNSIIKSVPAFNSNK</sequence>
<dbReference type="Proteomes" id="UP000830401">
    <property type="component" value="Chromosome"/>
</dbReference>
<evidence type="ECO:0000313" key="2">
    <source>
        <dbReference type="Proteomes" id="UP000830401"/>
    </source>
</evidence>
<proteinExistence type="predicted"/>
<reference evidence="1" key="1">
    <citation type="submission" date="2022-04" db="EMBL/GenBank/DDBJ databases">
        <title>Hymenobacter sp. isolated from the air.</title>
        <authorList>
            <person name="Won M."/>
            <person name="Lee C.-M."/>
            <person name="Woen H.-Y."/>
            <person name="Kwon S.-W."/>
        </authorList>
    </citation>
    <scope>NUCLEOTIDE SEQUENCE</scope>
    <source>
        <strain evidence="1">5420S-77</strain>
    </source>
</reference>
<dbReference type="RefSeq" id="WP_245118829.1">
    <property type="nucleotide sequence ID" value="NZ_CP095061.1"/>
</dbReference>